<dbReference type="Proteomes" id="UP000199706">
    <property type="component" value="Unassembled WGS sequence"/>
</dbReference>
<dbReference type="AlphaFoldDB" id="A0A1G8HPU0"/>
<evidence type="ECO:0000313" key="4">
    <source>
        <dbReference type="Proteomes" id="UP000199706"/>
    </source>
</evidence>
<feature type="chain" id="PRO_5011730000" evidence="2">
    <location>
        <begin position="20"/>
        <end position="132"/>
    </location>
</feature>
<feature type="region of interest" description="Disordered" evidence="1">
    <location>
        <begin position="48"/>
        <end position="85"/>
    </location>
</feature>
<gene>
    <name evidence="3" type="ORF">SAMN05216466_11723</name>
</gene>
<organism evidence="3 4">
    <name type="scientific">Paraburkholderia phenazinium</name>
    <dbReference type="NCBI Taxonomy" id="60549"/>
    <lineage>
        <taxon>Bacteria</taxon>
        <taxon>Pseudomonadati</taxon>
        <taxon>Pseudomonadota</taxon>
        <taxon>Betaproteobacteria</taxon>
        <taxon>Burkholderiales</taxon>
        <taxon>Burkholderiaceae</taxon>
        <taxon>Paraburkholderia</taxon>
    </lineage>
</organism>
<keyword evidence="2" id="KW-0732">Signal</keyword>
<proteinExistence type="predicted"/>
<dbReference type="OrthoDB" id="8926653at2"/>
<evidence type="ECO:0000313" key="3">
    <source>
        <dbReference type="EMBL" id="SDI08634.1"/>
    </source>
</evidence>
<evidence type="ECO:0000256" key="2">
    <source>
        <dbReference type="SAM" id="SignalP"/>
    </source>
</evidence>
<evidence type="ECO:0000256" key="1">
    <source>
        <dbReference type="SAM" id="MobiDB-lite"/>
    </source>
</evidence>
<protein>
    <submittedName>
        <fullName evidence="3">Uncharacterized protein</fullName>
    </submittedName>
</protein>
<feature type="signal peptide" evidence="2">
    <location>
        <begin position="1"/>
        <end position="19"/>
    </location>
</feature>
<reference evidence="3 4" key="1">
    <citation type="submission" date="2016-10" db="EMBL/GenBank/DDBJ databases">
        <authorList>
            <person name="de Groot N.N."/>
        </authorList>
    </citation>
    <scope>NUCLEOTIDE SEQUENCE [LARGE SCALE GENOMIC DNA]</scope>
    <source>
        <strain evidence="3 4">LMG 2247</strain>
    </source>
</reference>
<sequence length="132" mass="13847">MYRLPVLATSLLLATSAFAGQPASAPQPAAPATALVMPAAPAASDKVYPPLPSLAMLPPASDDDEDPLPTSKPAQRKKKARVQERKCVTPAAHMVVSDASRAYLGGIEKQLDLALARYAAHEPSVQRVAQLP</sequence>
<accession>A0A1G8HPU0</accession>
<dbReference type="RefSeq" id="WP_090690210.1">
    <property type="nucleotide sequence ID" value="NZ_CADERL010000018.1"/>
</dbReference>
<dbReference type="EMBL" id="FNCJ01000017">
    <property type="protein sequence ID" value="SDI08634.1"/>
    <property type="molecule type" value="Genomic_DNA"/>
</dbReference>
<name>A0A1G8HPU0_9BURK</name>